<gene>
    <name evidence="1" type="ORF">GALL_86660</name>
</gene>
<dbReference type="EMBL" id="MLJW01000028">
    <property type="protein sequence ID" value="OIR09060.1"/>
    <property type="molecule type" value="Genomic_DNA"/>
</dbReference>
<protein>
    <submittedName>
        <fullName evidence="1">Uncharacterized protein</fullName>
    </submittedName>
</protein>
<reference evidence="1" key="1">
    <citation type="submission" date="2016-10" db="EMBL/GenBank/DDBJ databases">
        <title>Sequence of Gallionella enrichment culture.</title>
        <authorList>
            <person name="Poehlein A."/>
            <person name="Muehling M."/>
            <person name="Daniel R."/>
        </authorList>
    </citation>
    <scope>NUCLEOTIDE SEQUENCE</scope>
</reference>
<organism evidence="1">
    <name type="scientific">mine drainage metagenome</name>
    <dbReference type="NCBI Taxonomy" id="410659"/>
    <lineage>
        <taxon>unclassified sequences</taxon>
        <taxon>metagenomes</taxon>
        <taxon>ecological metagenomes</taxon>
    </lineage>
</organism>
<comment type="caution">
    <text evidence="1">The sequence shown here is derived from an EMBL/GenBank/DDBJ whole genome shotgun (WGS) entry which is preliminary data.</text>
</comment>
<sequence>MDVLVGDDGRVWNPYGYDLLKHLGYFGGDADLVSYAVRNLGFAALRIRPRFTLVRVRPSLFPQACLHRVIELLIVNEAERVVIDRLGQGPAPLDVIHNCNDAIARLRLLQQATPDESGGVAPHIMGLSLDRLNHPKRAGMKAALAAWKAARGYVASGEAAVIAQDPVYGGGGMMWLPGGERCLVHAWPQTYSRYDDRLHERYLGWDVMALPDAAYMLPTVKGLFAASGNQTPRLELIEALISHPDGSRYWTRYERLVLPWRNRSSDCFVSSVPLPRVVRPY</sequence>
<name>A0A1J5T5G2_9ZZZZ</name>
<evidence type="ECO:0000313" key="1">
    <source>
        <dbReference type="EMBL" id="OIR09060.1"/>
    </source>
</evidence>
<accession>A0A1J5T5G2</accession>
<dbReference type="AlphaFoldDB" id="A0A1J5T5G2"/>
<proteinExistence type="predicted"/>